<dbReference type="GO" id="GO:0033389">
    <property type="term" value="P:putrescine biosynthetic process from arginine, via agmatine"/>
    <property type="evidence" value="ECO:0007669"/>
    <property type="project" value="TreeGrafter"/>
</dbReference>
<dbReference type="NCBIfam" id="TIGR01230">
    <property type="entry name" value="agmatinase"/>
    <property type="match status" value="1"/>
</dbReference>
<evidence type="ECO:0000256" key="5">
    <source>
        <dbReference type="RuleBase" id="RU003684"/>
    </source>
</evidence>
<dbReference type="RefSeq" id="WP_004066743.1">
    <property type="nucleotide sequence ID" value="NC_022084.1"/>
</dbReference>
<feature type="binding site" evidence="4">
    <location>
        <position position="100"/>
    </location>
    <ligand>
        <name>Mn(2+)</name>
        <dbReference type="ChEBI" id="CHEBI:29035"/>
        <label>1</label>
    </ligand>
</feature>
<dbReference type="PIRSF" id="PIRSF036979">
    <property type="entry name" value="Arginase"/>
    <property type="match status" value="1"/>
</dbReference>
<keyword evidence="3 5" id="KW-0378">Hydrolase</keyword>
<comment type="cofactor">
    <cofactor evidence="4">
        <name>Mn(2+)</name>
        <dbReference type="ChEBI" id="CHEBI:29035"/>
    </cofactor>
    <text evidence="4">Binds 2 manganese ions per subunit.</text>
</comment>
<dbReference type="GO" id="GO:0008783">
    <property type="term" value="F:agmatinase activity"/>
    <property type="evidence" value="ECO:0007669"/>
    <property type="project" value="TreeGrafter"/>
</dbReference>
<dbReference type="SUPFAM" id="SSF52768">
    <property type="entry name" value="Arginase/deacetylase"/>
    <property type="match status" value="1"/>
</dbReference>
<dbReference type="PANTHER" id="PTHR11358:SF26">
    <property type="entry name" value="GUANIDINO ACID HYDROLASE, MITOCHONDRIAL"/>
    <property type="match status" value="1"/>
</dbReference>
<dbReference type="EMBL" id="CP006670">
    <property type="protein sequence ID" value="EHR79439.1"/>
    <property type="molecule type" value="Genomic_DNA"/>
</dbReference>
<dbReference type="PANTHER" id="PTHR11358">
    <property type="entry name" value="ARGINASE/AGMATINASE"/>
    <property type="match status" value="1"/>
</dbReference>
<dbReference type="HOGENOM" id="CLU_039478_0_2_2"/>
<evidence type="ECO:0000256" key="3">
    <source>
        <dbReference type="ARBA" id="ARBA00022801"/>
    </source>
</evidence>
<evidence type="ECO:0000313" key="6">
    <source>
        <dbReference type="EMBL" id="EHR79439.1"/>
    </source>
</evidence>
<dbReference type="InterPro" id="IPR020855">
    <property type="entry name" value="Ureohydrolase_Mn_BS"/>
</dbReference>
<keyword evidence="7" id="KW-1185">Reference proteome</keyword>
<dbReference type="PROSITE" id="PS01053">
    <property type="entry name" value="ARGINASE_1"/>
    <property type="match status" value="1"/>
</dbReference>
<dbReference type="AlphaFoldDB" id="H3ZKK7"/>
<feature type="binding site" evidence="4">
    <location>
        <position position="128"/>
    </location>
    <ligand>
        <name>Mn(2+)</name>
        <dbReference type="ChEBI" id="CHEBI:29035"/>
        <label>1</label>
    </ligand>
</feature>
<dbReference type="GO" id="GO:0046872">
    <property type="term" value="F:metal ion binding"/>
    <property type="evidence" value="ECO:0007669"/>
    <property type="project" value="UniProtKB-KW"/>
</dbReference>
<name>H3ZKK7_THELN</name>
<dbReference type="InterPro" id="IPR023696">
    <property type="entry name" value="Ureohydrolase_dom_sf"/>
</dbReference>
<feature type="binding site" evidence="4">
    <location>
        <position position="126"/>
    </location>
    <ligand>
        <name>Mn(2+)</name>
        <dbReference type="ChEBI" id="CHEBI:29035"/>
        <label>2</label>
    </ligand>
</feature>
<dbReference type="Proteomes" id="UP000015502">
    <property type="component" value="Chromosome"/>
</dbReference>
<protein>
    <submittedName>
        <fullName evidence="6">Arginase</fullName>
    </submittedName>
</protein>
<evidence type="ECO:0000256" key="2">
    <source>
        <dbReference type="ARBA" id="ARBA00022723"/>
    </source>
</evidence>
<dbReference type="InterPro" id="IPR005925">
    <property type="entry name" value="Agmatinase-rel"/>
</dbReference>
<dbReference type="PaxDb" id="523849-OCC_08105"/>
<evidence type="ECO:0000313" key="7">
    <source>
        <dbReference type="Proteomes" id="UP000015502"/>
    </source>
</evidence>
<gene>
    <name evidence="6" type="ORF">OCC_08105</name>
</gene>
<evidence type="ECO:0000256" key="4">
    <source>
        <dbReference type="PIRSR" id="PIRSR036979-1"/>
    </source>
</evidence>
<organism evidence="6 7">
    <name type="scientific">Thermococcus litoralis (strain ATCC 51850 / DSM 5473 / JCM 8560 / NS-C)</name>
    <dbReference type="NCBI Taxonomy" id="523849"/>
    <lineage>
        <taxon>Archaea</taxon>
        <taxon>Methanobacteriati</taxon>
        <taxon>Methanobacteriota</taxon>
        <taxon>Thermococci</taxon>
        <taxon>Thermococcales</taxon>
        <taxon>Thermococcaceae</taxon>
        <taxon>Thermococcus</taxon>
    </lineage>
</organism>
<reference evidence="6 7" key="1">
    <citation type="journal article" date="2012" name="J. Bacteriol.">
        <title>Genome sequence of the model hyperthermophilic archaeon Thermococcus litoralis NS-C.</title>
        <authorList>
            <person name="Gardner A.F."/>
            <person name="Kumar S."/>
            <person name="Perler F.B."/>
        </authorList>
    </citation>
    <scope>NUCLEOTIDE SEQUENCE [LARGE SCALE GENOMIC DNA]</scope>
    <source>
        <strain evidence="7">ATCC 51850 / DSM 5473 / JCM 8560 / NS-C</strain>
    </source>
</reference>
<proteinExistence type="inferred from homology"/>
<feature type="binding site" evidence="4">
    <location>
        <position position="205"/>
    </location>
    <ligand>
        <name>Mn(2+)</name>
        <dbReference type="ChEBI" id="CHEBI:29035"/>
        <label>1</label>
    </ligand>
</feature>
<dbReference type="OrthoDB" id="7186at2157"/>
<dbReference type="PROSITE" id="PS51409">
    <property type="entry name" value="ARGINASE_2"/>
    <property type="match status" value="1"/>
</dbReference>
<dbReference type="GeneID" id="16550799"/>
<keyword evidence="2 4" id="KW-0479">Metal-binding</keyword>
<dbReference type="SMR" id="H3ZKK7"/>
<evidence type="ECO:0000256" key="1">
    <source>
        <dbReference type="ARBA" id="ARBA00009227"/>
    </source>
</evidence>
<dbReference type="CDD" id="cd11593">
    <property type="entry name" value="Agmatinase-like_2"/>
    <property type="match status" value="1"/>
</dbReference>
<feature type="binding site" evidence="4">
    <location>
        <position position="124"/>
    </location>
    <ligand>
        <name>Mn(2+)</name>
        <dbReference type="ChEBI" id="CHEBI:29035"/>
        <label>2</label>
    </ligand>
</feature>
<sequence length="278" mass="31138">MLFGIPSSKKPNLYILGIPWDNSSSFRRGCAEGPRAIREATSEELYNSFNEELVNLTEHWSYKDLGDIKADTFEELVEKVNAIVRKHYNGELFLFLGGDHSITYATFKAIKEASNEDFGLIYFDAHPDMYPEYDGDEYSHACTVRRLIEEGWVKGENVVQIGVRAPTREQVEFAKEHGVKIISASGIYRSPVIQVPFEKAYLSFDMDVLDPAFAPGVGNPEPGGLSTRELVEVIKSLNVEIIAFDIVELNPKYDYKGISAFAAAKIIREVLGKAAKTK</sequence>
<dbReference type="Pfam" id="PF00491">
    <property type="entry name" value="Arginase"/>
    <property type="match status" value="1"/>
</dbReference>
<feature type="binding site" evidence="4">
    <location>
        <position position="207"/>
    </location>
    <ligand>
        <name>Mn(2+)</name>
        <dbReference type="ChEBI" id="CHEBI:29035"/>
        <label>1</label>
    </ligand>
</feature>
<dbReference type="KEGG" id="tlt:OCC_08105"/>
<dbReference type="Gene3D" id="3.40.800.10">
    <property type="entry name" value="Ureohydrolase domain"/>
    <property type="match status" value="1"/>
</dbReference>
<accession>H3ZKK7</accession>
<comment type="similarity">
    <text evidence="1">Belongs to the arginase family. Agmatinase subfamily.</text>
</comment>
<dbReference type="STRING" id="523849.OCC_08105"/>
<dbReference type="InterPro" id="IPR006035">
    <property type="entry name" value="Ureohydrolase"/>
</dbReference>
<keyword evidence="4" id="KW-0464">Manganese</keyword>